<keyword evidence="2 5" id="KW-0808">Transferase</keyword>
<dbReference type="CDD" id="cd02440">
    <property type="entry name" value="AdoMet_MTases"/>
    <property type="match status" value="1"/>
</dbReference>
<proteinExistence type="predicted"/>
<keyword evidence="6" id="KW-1185">Reference proteome</keyword>
<protein>
    <submittedName>
        <fullName evidence="5">Methyltransferase domain-containing protein</fullName>
    </submittedName>
    <submittedName>
        <fullName evidence="4">Methyltransferase family protein</fullName>
    </submittedName>
</protein>
<accession>A0A2Y9ANR8</accession>
<name>A0A2Y9ANR8_9RHOB</name>
<evidence type="ECO:0000256" key="1">
    <source>
        <dbReference type="ARBA" id="ARBA00022603"/>
    </source>
</evidence>
<reference evidence="5 7" key="1">
    <citation type="submission" date="2016-10" db="EMBL/GenBank/DDBJ databases">
        <authorList>
            <person name="Cai Z."/>
        </authorList>
    </citation>
    <scope>NUCLEOTIDE SEQUENCE [LARGE SCALE GENOMIC DNA]</scope>
    <source>
        <strain evidence="5 7">DSM 25227</strain>
    </source>
</reference>
<dbReference type="AlphaFoldDB" id="A0A2Y9ANR8"/>
<evidence type="ECO:0000313" key="4">
    <source>
        <dbReference type="EMBL" id="PWJ19129.1"/>
    </source>
</evidence>
<dbReference type="Pfam" id="PF13489">
    <property type="entry name" value="Methyltransf_23"/>
    <property type="match status" value="1"/>
</dbReference>
<gene>
    <name evidence="4" type="ORF">BCF38_10460</name>
    <name evidence="5" type="ORF">SAMN05421539_10460</name>
</gene>
<evidence type="ECO:0000256" key="3">
    <source>
        <dbReference type="ARBA" id="ARBA00022691"/>
    </source>
</evidence>
<sequence length="195" mass="20398">MSDAKTLEVYDAQAAAYAAAFDAELPRDLEAFAALLPEGGRVLDLGCGPGGMAGWLAGQGFAVDAWDASPEMVALAGRHAGVTTRLAVFEDLEAEGVYDGIWASFSLLHARRSELPDLIGRMARALRPGGVAYVGMKLGSGEGRDALGRHYAYVSEAELTGWLEVAGLTLVQVRTGRAKGLAGTDDPFVTVTARG</sequence>
<dbReference type="OrthoDB" id="9804312at2"/>
<organism evidence="5 7">
    <name type="scientific">Jannaschia seohaensis</name>
    <dbReference type="NCBI Taxonomy" id="475081"/>
    <lineage>
        <taxon>Bacteria</taxon>
        <taxon>Pseudomonadati</taxon>
        <taxon>Pseudomonadota</taxon>
        <taxon>Alphaproteobacteria</taxon>
        <taxon>Rhodobacterales</taxon>
        <taxon>Roseobacteraceae</taxon>
        <taxon>Jannaschia</taxon>
    </lineage>
</organism>
<dbReference type="Gene3D" id="3.40.50.150">
    <property type="entry name" value="Vaccinia Virus protein VP39"/>
    <property type="match status" value="1"/>
</dbReference>
<dbReference type="PANTHER" id="PTHR43464:SF19">
    <property type="entry name" value="UBIQUINONE BIOSYNTHESIS O-METHYLTRANSFERASE, MITOCHONDRIAL"/>
    <property type="match status" value="1"/>
</dbReference>
<keyword evidence="3" id="KW-0949">S-adenosyl-L-methionine</keyword>
<dbReference type="EMBL" id="UETC01000004">
    <property type="protein sequence ID" value="SSA45775.1"/>
    <property type="molecule type" value="Genomic_DNA"/>
</dbReference>
<reference evidence="4 6" key="2">
    <citation type="submission" date="2018-03" db="EMBL/GenBank/DDBJ databases">
        <title>Genomic Encyclopedia of Archaeal and Bacterial Type Strains, Phase II (KMG-II): from individual species to whole genera.</title>
        <authorList>
            <person name="Goeker M."/>
        </authorList>
    </citation>
    <scope>NUCLEOTIDE SEQUENCE [LARGE SCALE GENOMIC DNA]</scope>
    <source>
        <strain evidence="4 6">DSM 25227</strain>
    </source>
</reference>
<dbReference type="RefSeq" id="WP_109564245.1">
    <property type="nucleotide sequence ID" value="NZ_QGDJ01000004.1"/>
</dbReference>
<dbReference type="PANTHER" id="PTHR43464">
    <property type="entry name" value="METHYLTRANSFERASE"/>
    <property type="match status" value="1"/>
</dbReference>
<dbReference type="SUPFAM" id="SSF53335">
    <property type="entry name" value="S-adenosyl-L-methionine-dependent methyltransferases"/>
    <property type="match status" value="1"/>
</dbReference>
<evidence type="ECO:0000313" key="7">
    <source>
        <dbReference type="Proteomes" id="UP000251571"/>
    </source>
</evidence>
<dbReference type="GO" id="GO:0032259">
    <property type="term" value="P:methylation"/>
    <property type="evidence" value="ECO:0007669"/>
    <property type="project" value="UniProtKB-KW"/>
</dbReference>
<dbReference type="Proteomes" id="UP000251571">
    <property type="component" value="Unassembled WGS sequence"/>
</dbReference>
<evidence type="ECO:0000256" key="2">
    <source>
        <dbReference type="ARBA" id="ARBA00022679"/>
    </source>
</evidence>
<evidence type="ECO:0000313" key="6">
    <source>
        <dbReference type="Proteomes" id="UP000245839"/>
    </source>
</evidence>
<dbReference type="GO" id="GO:0008168">
    <property type="term" value="F:methyltransferase activity"/>
    <property type="evidence" value="ECO:0007669"/>
    <property type="project" value="UniProtKB-KW"/>
</dbReference>
<dbReference type="Proteomes" id="UP000245839">
    <property type="component" value="Unassembled WGS sequence"/>
</dbReference>
<dbReference type="EMBL" id="QGDJ01000004">
    <property type="protein sequence ID" value="PWJ19129.1"/>
    <property type="molecule type" value="Genomic_DNA"/>
</dbReference>
<dbReference type="InterPro" id="IPR029063">
    <property type="entry name" value="SAM-dependent_MTases_sf"/>
</dbReference>
<evidence type="ECO:0000313" key="5">
    <source>
        <dbReference type="EMBL" id="SSA45775.1"/>
    </source>
</evidence>
<keyword evidence="1 5" id="KW-0489">Methyltransferase</keyword>